<feature type="domain" description="Formyl transferase N-terminal" evidence="5">
    <location>
        <begin position="19"/>
        <end position="176"/>
    </location>
</feature>
<name>A0A1V2LPB5_PICKU</name>
<evidence type="ECO:0000259" key="5">
    <source>
        <dbReference type="Pfam" id="PF00551"/>
    </source>
</evidence>
<dbReference type="InterPro" id="IPR002376">
    <property type="entry name" value="Formyl_transf_N"/>
</dbReference>
<dbReference type="InterPro" id="IPR041711">
    <property type="entry name" value="Met-tRNA-FMT_N"/>
</dbReference>
<sequence length="327" mass="36281">MKIAYFGTDFFSISTLKHIVNHPSISHLDIITRLPKPSGRGLKSIKESPLATFAKSNDLNLLYAESKQDFEKLKHQYDLAVAVSFGQLIPALFLDTLKYPGLNVHPSLLPKYSGPAPLQRALLNNDKITGVTLQNLHPTHFDKGDILLQETHPIQQNETLLSLSESLANKGGEMLSYCLSNGLFDPSSPNYKTLKPQYPYSYAAKIKPAEREISWSSPSDYVIRQFNTLGPLYTFKPALKKDGSTVHKRIVLDNIVKSNRILSVSDEILPNGTFILGDNDQLDIKCHDSFASVGTIKTEGIGSESPTKFVNSLSKKFGNTENIFISI</sequence>
<dbReference type="VEuPathDB" id="FungiDB:C5L36_0B03460"/>
<dbReference type="SUPFAM" id="SSF53328">
    <property type="entry name" value="Formyltransferase"/>
    <property type="match status" value="1"/>
</dbReference>
<gene>
    <name evidence="7" type="ORF">BOH78_2176</name>
</gene>
<evidence type="ECO:0000256" key="2">
    <source>
        <dbReference type="ARBA" id="ARBA00012261"/>
    </source>
</evidence>
<protein>
    <recommendedName>
        <fullName evidence="2">methionyl-tRNA formyltransferase</fullName>
        <ecNumber evidence="2">2.1.2.9</ecNumber>
    </recommendedName>
</protein>
<dbReference type="GO" id="GO:0005739">
    <property type="term" value="C:mitochondrion"/>
    <property type="evidence" value="ECO:0007669"/>
    <property type="project" value="TreeGrafter"/>
</dbReference>
<evidence type="ECO:0000259" key="6">
    <source>
        <dbReference type="Pfam" id="PF02911"/>
    </source>
</evidence>
<evidence type="ECO:0000313" key="7">
    <source>
        <dbReference type="EMBL" id="ONH74901.1"/>
    </source>
</evidence>
<dbReference type="Gene3D" id="3.40.50.12230">
    <property type="match status" value="1"/>
</dbReference>
<keyword evidence="3 7" id="KW-0808">Transferase</keyword>
<dbReference type="Pfam" id="PF00551">
    <property type="entry name" value="Formyl_trans_N"/>
    <property type="match status" value="1"/>
</dbReference>
<evidence type="ECO:0000256" key="3">
    <source>
        <dbReference type="ARBA" id="ARBA00022679"/>
    </source>
</evidence>
<dbReference type="CDD" id="cd08646">
    <property type="entry name" value="FMT_core_Met-tRNA-FMT_N"/>
    <property type="match status" value="1"/>
</dbReference>
<evidence type="ECO:0000313" key="8">
    <source>
        <dbReference type="Proteomes" id="UP000189274"/>
    </source>
</evidence>
<dbReference type="EMBL" id="MQVM01000008">
    <property type="protein sequence ID" value="ONH74901.1"/>
    <property type="molecule type" value="Genomic_DNA"/>
</dbReference>
<dbReference type="PANTHER" id="PTHR11138">
    <property type="entry name" value="METHIONYL-TRNA FORMYLTRANSFERASE"/>
    <property type="match status" value="1"/>
</dbReference>
<comment type="caution">
    <text evidence="7">The sequence shown here is derived from an EMBL/GenBank/DDBJ whole genome shotgun (WGS) entry which is preliminary data.</text>
</comment>
<organism evidence="7 8">
    <name type="scientific">Pichia kudriavzevii</name>
    <name type="common">Yeast</name>
    <name type="synonym">Issatchenkia orientalis</name>
    <dbReference type="NCBI Taxonomy" id="4909"/>
    <lineage>
        <taxon>Eukaryota</taxon>
        <taxon>Fungi</taxon>
        <taxon>Dikarya</taxon>
        <taxon>Ascomycota</taxon>
        <taxon>Saccharomycotina</taxon>
        <taxon>Pichiomycetes</taxon>
        <taxon>Pichiales</taxon>
        <taxon>Pichiaceae</taxon>
        <taxon>Pichia</taxon>
    </lineage>
</organism>
<dbReference type="InterPro" id="IPR005793">
    <property type="entry name" value="Formyl_trans_C"/>
</dbReference>
<comment type="similarity">
    <text evidence="1">Belongs to the Fmt family.</text>
</comment>
<dbReference type="GO" id="GO:0004479">
    <property type="term" value="F:methionyl-tRNA formyltransferase activity"/>
    <property type="evidence" value="ECO:0007669"/>
    <property type="project" value="UniProtKB-EC"/>
</dbReference>
<evidence type="ECO:0000256" key="1">
    <source>
        <dbReference type="ARBA" id="ARBA00010699"/>
    </source>
</evidence>
<dbReference type="EC" id="2.1.2.9" evidence="2"/>
<accession>A0A1V2LPB5</accession>
<dbReference type="AlphaFoldDB" id="A0A1V2LPB5"/>
<evidence type="ECO:0000256" key="4">
    <source>
        <dbReference type="ARBA" id="ARBA00022917"/>
    </source>
</evidence>
<feature type="domain" description="Formyl transferase C-terminal" evidence="6">
    <location>
        <begin position="205"/>
        <end position="312"/>
    </location>
</feature>
<proteinExistence type="inferred from homology"/>
<reference evidence="8" key="1">
    <citation type="journal article" date="2017" name="Genome Announc.">
        <title>Genome sequences of Cyberlindnera fabianii 65, Pichia kudriavzevii 129, and Saccharomyces cerevisiae 131 isolated from fermented masau fruits in Zimbabwe.</title>
        <authorList>
            <person name="van Rijswijck I.M.H."/>
            <person name="Derks M.F.L."/>
            <person name="Abee T."/>
            <person name="de Ridder D."/>
            <person name="Smid E.J."/>
        </authorList>
    </citation>
    <scope>NUCLEOTIDE SEQUENCE [LARGE SCALE GENOMIC DNA]</scope>
    <source>
        <strain evidence="8">129</strain>
    </source>
</reference>
<dbReference type="Proteomes" id="UP000189274">
    <property type="component" value="Unassembled WGS sequence"/>
</dbReference>
<keyword evidence="4" id="KW-0648">Protein biosynthesis</keyword>
<dbReference type="Pfam" id="PF02911">
    <property type="entry name" value="Formyl_trans_C"/>
    <property type="match status" value="1"/>
</dbReference>
<dbReference type="PANTHER" id="PTHR11138:SF5">
    <property type="entry name" value="METHIONYL-TRNA FORMYLTRANSFERASE, MITOCHONDRIAL"/>
    <property type="match status" value="1"/>
</dbReference>
<dbReference type="InterPro" id="IPR036477">
    <property type="entry name" value="Formyl_transf_N_sf"/>
</dbReference>